<accession>A0A2T4DAU8</accession>
<protein>
    <submittedName>
        <fullName evidence="2">Uncharacterized protein</fullName>
    </submittedName>
</protein>
<keyword evidence="1" id="KW-0812">Transmembrane</keyword>
<dbReference type="AlphaFoldDB" id="A0A2T4DAU8"/>
<name>A0A2T4DAU8_9BACT</name>
<proteinExistence type="predicted"/>
<organism evidence="2 3">
    <name type="scientific">Marivirga lumbricoides</name>
    <dbReference type="NCBI Taxonomy" id="1046115"/>
    <lineage>
        <taxon>Bacteria</taxon>
        <taxon>Pseudomonadati</taxon>
        <taxon>Bacteroidota</taxon>
        <taxon>Cytophagia</taxon>
        <taxon>Cytophagales</taxon>
        <taxon>Marivirgaceae</taxon>
        <taxon>Marivirga</taxon>
    </lineage>
</organism>
<reference evidence="2 3" key="1">
    <citation type="submission" date="2018-03" db="EMBL/GenBank/DDBJ databases">
        <title>Cross-interface Injection: A General Nanoliter Liquid Handling Method Applied to Single Cells Genome Amplification Automated Nanoliter Liquid Handling Applied to Single Cell Multiple Displacement Amplification.</title>
        <authorList>
            <person name="Yun J."/>
            <person name="Xu P."/>
            <person name="Xu J."/>
            <person name="Dai X."/>
            <person name="Wang Y."/>
            <person name="Zheng X."/>
            <person name="Cao C."/>
            <person name="Yi Q."/>
            <person name="Zhu Y."/>
            <person name="Wang L."/>
            <person name="Dong Z."/>
            <person name="Huang Y."/>
            <person name="Huang L."/>
            <person name="Du W."/>
        </authorList>
    </citation>
    <scope>NUCLEOTIDE SEQUENCE [LARGE SCALE GENOMIC DNA]</scope>
    <source>
        <strain evidence="2 3">Z-D1-2</strain>
    </source>
</reference>
<evidence type="ECO:0000313" key="2">
    <source>
        <dbReference type="EMBL" id="PTB90842.1"/>
    </source>
</evidence>
<gene>
    <name evidence="2" type="ORF">C9994_16655</name>
</gene>
<feature type="non-terminal residue" evidence="2">
    <location>
        <position position="135"/>
    </location>
</feature>
<dbReference type="Proteomes" id="UP000240608">
    <property type="component" value="Unassembled WGS sequence"/>
</dbReference>
<feature type="transmembrane region" description="Helical" evidence="1">
    <location>
        <begin position="20"/>
        <end position="37"/>
    </location>
</feature>
<keyword evidence="1" id="KW-0472">Membrane</keyword>
<evidence type="ECO:0000313" key="3">
    <source>
        <dbReference type="Proteomes" id="UP000240608"/>
    </source>
</evidence>
<dbReference type="EMBL" id="PYVU01000549">
    <property type="protein sequence ID" value="PTB90842.1"/>
    <property type="molecule type" value="Genomic_DNA"/>
</dbReference>
<comment type="caution">
    <text evidence="2">The sequence shown here is derived from an EMBL/GenBank/DDBJ whole genome shotgun (WGS) entry which is preliminary data.</text>
</comment>
<keyword evidence="1" id="KW-1133">Transmembrane helix</keyword>
<sequence>MYFITIFTFVKNNLNKNVRFAKFLLLTIILGISGYAAEAQFRRSEANKTVTFEELYNDPYDINKLFIGITPLYGDIHVTNITSGFGLDATYYQNDFMHFKASARVPYFSGSDFARNAANKSDNFDGRARSFLYIE</sequence>
<evidence type="ECO:0000256" key="1">
    <source>
        <dbReference type="SAM" id="Phobius"/>
    </source>
</evidence>